<evidence type="ECO:0000259" key="2">
    <source>
        <dbReference type="Pfam" id="PF02272"/>
    </source>
</evidence>
<feature type="domain" description="DHHA1" evidence="2">
    <location>
        <begin position="231"/>
        <end position="316"/>
    </location>
</feature>
<dbReference type="InterPro" id="IPR003156">
    <property type="entry name" value="DHHA1_dom"/>
</dbReference>
<dbReference type="Gene3D" id="3.10.310.30">
    <property type="match status" value="1"/>
</dbReference>
<accession>A0ABP7P766</accession>
<dbReference type="SUPFAM" id="SSF64182">
    <property type="entry name" value="DHH phosphoesterases"/>
    <property type="match status" value="1"/>
</dbReference>
<evidence type="ECO:0000259" key="1">
    <source>
        <dbReference type="Pfam" id="PF01368"/>
    </source>
</evidence>
<keyword evidence="4" id="KW-1185">Reference proteome</keyword>
<protein>
    <submittedName>
        <fullName evidence="3">Bifunctional oligoribonuclease/PAP phosphatase NrnA</fullName>
    </submittedName>
</protein>
<organism evidence="3 4">
    <name type="scientific">Gordonia caeni</name>
    <dbReference type="NCBI Taxonomy" id="1007097"/>
    <lineage>
        <taxon>Bacteria</taxon>
        <taxon>Bacillati</taxon>
        <taxon>Actinomycetota</taxon>
        <taxon>Actinomycetes</taxon>
        <taxon>Mycobacteriales</taxon>
        <taxon>Gordoniaceae</taxon>
        <taxon>Gordonia</taxon>
    </lineage>
</organism>
<dbReference type="Pfam" id="PF01368">
    <property type="entry name" value="DHH"/>
    <property type="match status" value="1"/>
</dbReference>
<dbReference type="PANTHER" id="PTHR47618:SF1">
    <property type="entry name" value="BIFUNCTIONAL OLIGORIBONUCLEASE AND PAP PHOSPHATASE NRNA"/>
    <property type="match status" value="1"/>
</dbReference>
<dbReference type="Gene3D" id="3.90.1640.10">
    <property type="entry name" value="inorganic pyrophosphatase (n-terminal core)"/>
    <property type="match status" value="1"/>
</dbReference>
<proteinExistence type="predicted"/>
<reference evidence="4" key="1">
    <citation type="journal article" date="2019" name="Int. J. Syst. Evol. Microbiol.">
        <title>The Global Catalogue of Microorganisms (GCM) 10K type strain sequencing project: providing services to taxonomists for standard genome sequencing and annotation.</title>
        <authorList>
            <consortium name="The Broad Institute Genomics Platform"/>
            <consortium name="The Broad Institute Genome Sequencing Center for Infectious Disease"/>
            <person name="Wu L."/>
            <person name="Ma J."/>
        </authorList>
    </citation>
    <scope>NUCLEOTIDE SEQUENCE [LARGE SCALE GENOMIC DNA]</scope>
    <source>
        <strain evidence="4">JCM 16923</strain>
    </source>
</reference>
<dbReference type="EMBL" id="BAAAZW010000005">
    <property type="protein sequence ID" value="GAA3959739.1"/>
    <property type="molecule type" value="Genomic_DNA"/>
</dbReference>
<evidence type="ECO:0000313" key="4">
    <source>
        <dbReference type="Proteomes" id="UP001418444"/>
    </source>
</evidence>
<feature type="domain" description="DDH" evidence="1">
    <location>
        <begin position="19"/>
        <end position="159"/>
    </location>
</feature>
<evidence type="ECO:0000313" key="3">
    <source>
        <dbReference type="EMBL" id="GAA3959739.1"/>
    </source>
</evidence>
<dbReference type="InterPro" id="IPR051319">
    <property type="entry name" value="Oligoribo/pAp-PDE_c-di-AMP_PDE"/>
</dbReference>
<dbReference type="InterPro" id="IPR038763">
    <property type="entry name" value="DHH_sf"/>
</dbReference>
<dbReference type="Pfam" id="PF02272">
    <property type="entry name" value="DHHA1"/>
    <property type="match status" value="1"/>
</dbReference>
<dbReference type="PANTHER" id="PTHR47618">
    <property type="entry name" value="BIFUNCTIONAL OLIGORIBONUCLEASE AND PAP PHOSPHATASE NRNA"/>
    <property type="match status" value="1"/>
</dbReference>
<dbReference type="RefSeq" id="WP_344783111.1">
    <property type="nucleotide sequence ID" value="NZ_BAAAZW010000005.1"/>
</dbReference>
<dbReference type="InterPro" id="IPR001667">
    <property type="entry name" value="DDH_dom"/>
</dbReference>
<comment type="caution">
    <text evidence="3">The sequence shown here is derived from an EMBL/GenBank/DDBJ whole genome shotgun (WGS) entry which is preliminary data.</text>
</comment>
<gene>
    <name evidence="3" type="ORF">GCM10022231_19420</name>
</gene>
<sequence length="318" mass="32750">MNAASAAEIAEVLRDAPAVSIISHVRPDADTIGSALALGQALRGRGAQVAVSFPGPEELPGTLRQLPGADLIVADRELTAAPVAVAVDAATVERIGALGEVFAASGTTVCIDHHVSNTGFADLDLIDGESDCTAVLVLDVLDALGAELTPDIATCLFAGLVTDTGSFKWARPESFLVAGRLTAAGVDSAKWSRLLLDSHPFGWFAMVSAVLATARLDQNACGGAGLAVAVVDAEQMAGMDWEDGESVVDIVRTAREADVTAVFKESTPGHWNVSLRSKSMTDLVPIARSLGGGGHTRAAGYSDTGPVGDVIDRLRKAL</sequence>
<name>A0ABP7P766_9ACTN</name>
<dbReference type="Proteomes" id="UP001418444">
    <property type="component" value="Unassembled WGS sequence"/>
</dbReference>